<gene>
    <name evidence="3" type="ORF">FAES_4542</name>
</gene>
<keyword evidence="4" id="KW-1185">Reference proteome</keyword>
<dbReference type="Pfam" id="PF20434">
    <property type="entry name" value="BD-FAE"/>
    <property type="match status" value="1"/>
</dbReference>
<organism evidence="3 4">
    <name type="scientific">Fibrella aestuarina BUZ 2</name>
    <dbReference type="NCBI Taxonomy" id="1166018"/>
    <lineage>
        <taxon>Bacteria</taxon>
        <taxon>Pseudomonadati</taxon>
        <taxon>Bacteroidota</taxon>
        <taxon>Cytophagia</taxon>
        <taxon>Cytophagales</taxon>
        <taxon>Spirosomataceae</taxon>
        <taxon>Fibrella</taxon>
    </lineage>
</organism>
<evidence type="ECO:0000313" key="4">
    <source>
        <dbReference type="Proteomes" id="UP000011058"/>
    </source>
</evidence>
<dbReference type="KEGG" id="fae:FAES_4542"/>
<dbReference type="HOGENOM" id="CLU_1287225_0_0_10"/>
<dbReference type="eggNOG" id="COG0657">
    <property type="taxonomic scope" value="Bacteria"/>
</dbReference>
<name>I0KEI8_9BACT</name>
<dbReference type="GO" id="GO:0016787">
    <property type="term" value="F:hydrolase activity"/>
    <property type="evidence" value="ECO:0007669"/>
    <property type="project" value="UniProtKB-KW"/>
</dbReference>
<keyword evidence="1" id="KW-0378">Hydrolase</keyword>
<accession>I0KEI8</accession>
<dbReference type="InterPro" id="IPR049492">
    <property type="entry name" value="BD-FAE-like_dom"/>
</dbReference>
<dbReference type="PANTHER" id="PTHR48081">
    <property type="entry name" value="AB HYDROLASE SUPERFAMILY PROTEIN C4A8.06C"/>
    <property type="match status" value="1"/>
</dbReference>
<dbReference type="Proteomes" id="UP000011058">
    <property type="component" value="Chromosome"/>
</dbReference>
<dbReference type="EMBL" id="HE796683">
    <property type="protein sequence ID" value="CCH02541.1"/>
    <property type="molecule type" value="Genomic_DNA"/>
</dbReference>
<dbReference type="Gene3D" id="3.40.50.1820">
    <property type="entry name" value="alpha/beta hydrolase"/>
    <property type="match status" value="1"/>
</dbReference>
<evidence type="ECO:0000313" key="3">
    <source>
        <dbReference type="EMBL" id="CCH02541.1"/>
    </source>
</evidence>
<dbReference type="InterPro" id="IPR050300">
    <property type="entry name" value="GDXG_lipolytic_enzyme"/>
</dbReference>
<feature type="domain" description="BD-FAE-like" evidence="2">
    <location>
        <begin position="110"/>
        <end position="214"/>
    </location>
</feature>
<evidence type="ECO:0000259" key="2">
    <source>
        <dbReference type="Pfam" id="PF20434"/>
    </source>
</evidence>
<dbReference type="SUPFAM" id="SSF53474">
    <property type="entry name" value="alpha/beta-Hydrolases"/>
    <property type="match status" value="1"/>
</dbReference>
<reference evidence="3 4" key="1">
    <citation type="journal article" date="2012" name="J. Bacteriol.">
        <title>Genome Sequence of Fibrella aestuarina BUZ 2T, a Filamentous Marine Bacterium.</title>
        <authorList>
            <person name="Filippini M."/>
            <person name="Qi W."/>
            <person name="Blom J."/>
            <person name="Goesmann A."/>
            <person name="Smits T.H."/>
            <person name="Bagheri H.C."/>
        </authorList>
    </citation>
    <scope>NUCLEOTIDE SEQUENCE [LARGE SCALE GENOMIC DNA]</scope>
    <source>
        <strain evidence="4">BUZ 2T</strain>
    </source>
</reference>
<proteinExistence type="predicted"/>
<dbReference type="InterPro" id="IPR029058">
    <property type="entry name" value="AB_hydrolase_fold"/>
</dbReference>
<dbReference type="AlphaFoldDB" id="I0KEI8"/>
<dbReference type="PANTHER" id="PTHR48081:SF33">
    <property type="entry name" value="KYNURENINE FORMAMIDASE"/>
    <property type="match status" value="1"/>
</dbReference>
<dbReference type="STRING" id="1166018.FAES_4542"/>
<protein>
    <submittedName>
        <fullName evidence="3">Esterase/lipase-like protein</fullName>
    </submittedName>
</protein>
<evidence type="ECO:0000256" key="1">
    <source>
        <dbReference type="ARBA" id="ARBA00022801"/>
    </source>
</evidence>
<sequence length="214" mass="23806">MHFLTRTPECQGGRNGPLPTWHWPECVCRHDGNKQPTKPRRMDQNTYLTDTPARYRLNVLTLLTPSASYWLVMLATLTLIGCGTGKTAIGRYNQQKINDVAYGSHPRNVMDVYLPANRTAQTPFAILIHGGAWVKAGKEYVRDIQDTLLNHGIAVASINHRYADTTAIHYPQMVADVDQAMAYCRKHAAEWHTRPDGFVLIGASSGGHLALLTA</sequence>